<dbReference type="Gene3D" id="3.50.50.60">
    <property type="entry name" value="FAD/NAD(P)-binding domain"/>
    <property type="match status" value="1"/>
</dbReference>
<evidence type="ECO:0000313" key="2">
    <source>
        <dbReference type="EMBL" id="PHQ27155.1"/>
    </source>
</evidence>
<accession>A0A2G1VK77</accession>
<gene>
    <name evidence="2" type="ORF">CLH62_06150</name>
</gene>
<sequence length="516" mass="58423">MEKVLAIVGAGAASVAFLDNFLNNQEKWNNNYTVYIVEKNPTFGPGQAYNEDLDSNILNTKTGYITVFPEKKGDFHEWLHKYPEAWQWKYPNFVADKDTYAPRPLFGQYLQFAFSKVVSRAVRCGVKVIPVNAEVTDLHPLPKGYLVETACGIEIRADYTFLLCGTLENAKQDTPKMRSGVIANPYPLTKLTHWMGPEASVAIIGSRLSAIDAIIALKEAGHRGRIVMHSRSGYFPAVRGTQGRFNTKYLSSEYMDQIAHCRGTLTLQDLAEMVQGDIEFFHEQFPDHPRETLRLPAPVDNLTSFLETELRLAQHPRAWQAVLYATNAIIERLWDMLAPDAREVFWNNYVSMFLSYRVSIPSENAEKILRYLRRGDLFFKRGPMEIEKLEDGSVTVITDDDNEVERYDYAILSTGSPKQFSQSNSTLLASLEAKGVVLPHPLGGLDIDWTTYKVLNSQRKPSPRLYALGEVTSGKFFFTSALDIICRHAHNCAYRFCQEHLHEGQPSYERSHAASG</sequence>
<dbReference type="EMBL" id="NTFI01000001">
    <property type="protein sequence ID" value="PHQ27155.1"/>
    <property type="molecule type" value="Genomic_DNA"/>
</dbReference>
<dbReference type="SUPFAM" id="SSF51905">
    <property type="entry name" value="FAD/NAD(P)-binding domain"/>
    <property type="match status" value="1"/>
</dbReference>
<protein>
    <recommendedName>
        <fullName evidence="1">FAD-dependent urate hydroxylase HpyO/Asp monooxygenase CreE-like FAD/NAD(P)-binding domain-containing protein</fullName>
    </recommendedName>
</protein>
<dbReference type="InterPro" id="IPR038732">
    <property type="entry name" value="HpyO/CreE_NAD-binding"/>
</dbReference>
<keyword evidence="3" id="KW-1185">Reference proteome</keyword>
<dbReference type="AlphaFoldDB" id="A0A2G1VK77"/>
<proteinExistence type="predicted"/>
<dbReference type="Pfam" id="PF13454">
    <property type="entry name" value="NAD_binding_9"/>
    <property type="match status" value="1"/>
</dbReference>
<dbReference type="RefSeq" id="WP_099617224.1">
    <property type="nucleotide sequence ID" value="NZ_KZ319339.1"/>
</dbReference>
<evidence type="ECO:0000259" key="1">
    <source>
        <dbReference type="Pfam" id="PF13454"/>
    </source>
</evidence>
<dbReference type="InterPro" id="IPR036188">
    <property type="entry name" value="FAD/NAD-bd_sf"/>
</dbReference>
<dbReference type="PANTHER" id="PTHR40254">
    <property type="entry name" value="BLR0577 PROTEIN"/>
    <property type="match status" value="1"/>
</dbReference>
<evidence type="ECO:0000313" key="3">
    <source>
        <dbReference type="Proteomes" id="UP000229044"/>
    </source>
</evidence>
<feature type="domain" description="FAD-dependent urate hydroxylase HpyO/Asp monooxygenase CreE-like FAD/NAD(P)-binding" evidence="1">
    <location>
        <begin position="6"/>
        <end position="166"/>
    </location>
</feature>
<comment type="caution">
    <text evidence="2">The sequence shown here is derived from an EMBL/GenBank/DDBJ whole genome shotgun (WGS) entry which is preliminary data.</text>
</comment>
<dbReference type="InterPro" id="IPR052189">
    <property type="entry name" value="L-asp_N-monooxygenase_NS-form"/>
</dbReference>
<organism evidence="2 3">
    <name type="scientific">Marinobacter guineae</name>
    <dbReference type="NCBI Taxonomy" id="432303"/>
    <lineage>
        <taxon>Bacteria</taxon>
        <taxon>Pseudomonadati</taxon>
        <taxon>Pseudomonadota</taxon>
        <taxon>Gammaproteobacteria</taxon>
        <taxon>Pseudomonadales</taxon>
        <taxon>Marinobacteraceae</taxon>
        <taxon>Marinobacter</taxon>
    </lineage>
</organism>
<dbReference type="OrthoDB" id="6309046at2"/>
<name>A0A2G1VK77_9GAMM</name>
<reference evidence="2 3" key="1">
    <citation type="submission" date="2017-09" db="EMBL/GenBank/DDBJ databases">
        <title>The draft genome sequences of Marinobacter guineae M3B.</title>
        <authorList>
            <person name="Cao J."/>
        </authorList>
    </citation>
    <scope>NUCLEOTIDE SEQUENCE [LARGE SCALE GENOMIC DNA]</scope>
    <source>
        <strain evidence="2 3">M3B</strain>
    </source>
</reference>
<dbReference type="Proteomes" id="UP000229044">
    <property type="component" value="Unassembled WGS sequence"/>
</dbReference>
<dbReference type="PANTHER" id="PTHR40254:SF1">
    <property type="entry name" value="BLR0577 PROTEIN"/>
    <property type="match status" value="1"/>
</dbReference>